<accession>A0A183NR86</accession>
<dbReference type="AlphaFoldDB" id="A0A183NR86"/>
<sequence>MTKNIIPEWMLEFTRFNSSSVHNRRPSDYQRNHNLEHSIDSPIVENIPTYHLSSTLFNVNNSDSQDYTTTSATTSITNHKSTMMNNFQSMIDIDTTPLSGERMGGMTAFNSLSDLEE</sequence>
<dbReference type="Proteomes" id="UP000269396">
    <property type="component" value="Unassembled WGS sequence"/>
</dbReference>
<proteinExistence type="predicted"/>
<name>A0A183NR86_9TREM</name>
<dbReference type="STRING" id="31246.A0A183NR86"/>
<reference evidence="1 2" key="1">
    <citation type="submission" date="2018-11" db="EMBL/GenBank/DDBJ databases">
        <authorList>
            <consortium name="Pathogen Informatics"/>
        </authorList>
    </citation>
    <scope>NUCLEOTIDE SEQUENCE [LARGE SCALE GENOMIC DNA]</scope>
    <source>
        <strain>Denwood</strain>
        <strain evidence="2">Zambia</strain>
    </source>
</reference>
<evidence type="ECO:0000313" key="1">
    <source>
        <dbReference type="EMBL" id="VDP09231.1"/>
    </source>
</evidence>
<dbReference type="EMBL" id="UZAL01014324">
    <property type="protein sequence ID" value="VDP09231.1"/>
    <property type="molecule type" value="Genomic_DNA"/>
</dbReference>
<keyword evidence="2" id="KW-1185">Reference proteome</keyword>
<organism evidence="1 2">
    <name type="scientific">Schistosoma mattheei</name>
    <dbReference type="NCBI Taxonomy" id="31246"/>
    <lineage>
        <taxon>Eukaryota</taxon>
        <taxon>Metazoa</taxon>
        <taxon>Spiralia</taxon>
        <taxon>Lophotrochozoa</taxon>
        <taxon>Platyhelminthes</taxon>
        <taxon>Trematoda</taxon>
        <taxon>Digenea</taxon>
        <taxon>Strigeidida</taxon>
        <taxon>Schistosomatoidea</taxon>
        <taxon>Schistosomatidae</taxon>
        <taxon>Schistosoma</taxon>
    </lineage>
</organism>
<gene>
    <name evidence="1" type="ORF">SMTD_LOCUS4622</name>
</gene>
<evidence type="ECO:0000313" key="2">
    <source>
        <dbReference type="Proteomes" id="UP000269396"/>
    </source>
</evidence>
<protein>
    <submittedName>
        <fullName evidence="1">Uncharacterized protein</fullName>
    </submittedName>
</protein>